<evidence type="ECO:0000313" key="2">
    <source>
        <dbReference type="EMBL" id="MBA8803293.1"/>
    </source>
</evidence>
<dbReference type="AlphaFoldDB" id="A0A7W3P989"/>
<evidence type="ECO:0000313" key="3">
    <source>
        <dbReference type="Proteomes" id="UP000580910"/>
    </source>
</evidence>
<dbReference type="Pfam" id="PF09954">
    <property type="entry name" value="DUF2188"/>
    <property type="match status" value="1"/>
</dbReference>
<gene>
    <name evidence="2" type="ORF">FB382_001584</name>
</gene>
<dbReference type="Proteomes" id="UP000580910">
    <property type="component" value="Unassembled WGS sequence"/>
</dbReference>
<evidence type="ECO:0000256" key="1">
    <source>
        <dbReference type="SAM" id="MobiDB-lite"/>
    </source>
</evidence>
<accession>A0A7W3P989</accession>
<feature type="region of interest" description="Disordered" evidence="1">
    <location>
        <begin position="54"/>
        <end position="73"/>
    </location>
</feature>
<name>A0A7W3P989_9ACTN</name>
<organism evidence="2 3">
    <name type="scientific">Nocardioides ginsengisegetis</name>
    <dbReference type="NCBI Taxonomy" id="661491"/>
    <lineage>
        <taxon>Bacteria</taxon>
        <taxon>Bacillati</taxon>
        <taxon>Actinomycetota</taxon>
        <taxon>Actinomycetes</taxon>
        <taxon>Propionibacteriales</taxon>
        <taxon>Nocardioidaceae</taxon>
        <taxon>Nocardioides</taxon>
    </lineage>
</organism>
<reference evidence="2 3" key="1">
    <citation type="submission" date="2020-07" db="EMBL/GenBank/DDBJ databases">
        <title>Sequencing the genomes of 1000 actinobacteria strains.</title>
        <authorList>
            <person name="Klenk H.-P."/>
        </authorList>
    </citation>
    <scope>NUCLEOTIDE SEQUENCE [LARGE SCALE GENOMIC DNA]</scope>
    <source>
        <strain evidence="2 3">DSM 21349</strain>
    </source>
</reference>
<evidence type="ECO:0008006" key="4">
    <source>
        <dbReference type="Google" id="ProtNLM"/>
    </source>
</evidence>
<feature type="compositionally biased region" description="Basic and acidic residues" evidence="1">
    <location>
        <begin position="54"/>
        <end position="64"/>
    </location>
</feature>
<comment type="caution">
    <text evidence="2">The sequence shown here is derived from an EMBL/GenBank/DDBJ whole genome shotgun (WGS) entry which is preliminary data.</text>
</comment>
<keyword evidence="3" id="KW-1185">Reference proteome</keyword>
<sequence length="73" mass="8246">MARKIYWVQFVSQSWAVRHSQQTLSTHVLKDDAITAGVKVAKANQPSSLKICRKDGTIEDERTYGNDPYPPRG</sequence>
<protein>
    <recommendedName>
        <fullName evidence="4">DUF2188 domain-containing protein</fullName>
    </recommendedName>
</protein>
<proteinExistence type="predicted"/>
<dbReference type="InterPro" id="IPR018691">
    <property type="entry name" value="DUF2188"/>
</dbReference>
<dbReference type="RefSeq" id="WP_182538195.1">
    <property type="nucleotide sequence ID" value="NZ_JACGXA010000001.1"/>
</dbReference>
<dbReference type="EMBL" id="JACGXA010000001">
    <property type="protein sequence ID" value="MBA8803293.1"/>
    <property type="molecule type" value="Genomic_DNA"/>
</dbReference>